<dbReference type="PRINTS" id="PR00700">
    <property type="entry name" value="PRTYPHPHTASE"/>
</dbReference>
<dbReference type="InterPro" id="IPR029021">
    <property type="entry name" value="Prot-tyrosine_phosphatase-like"/>
</dbReference>
<comment type="catalytic activity">
    <reaction evidence="2">
        <text>O-phospho-L-tyrosyl-[protein] + H2O = L-tyrosyl-[protein] + phosphate</text>
        <dbReference type="Rhea" id="RHEA:10684"/>
        <dbReference type="Rhea" id="RHEA-COMP:10136"/>
        <dbReference type="Rhea" id="RHEA-COMP:20101"/>
        <dbReference type="ChEBI" id="CHEBI:15377"/>
        <dbReference type="ChEBI" id="CHEBI:43474"/>
        <dbReference type="ChEBI" id="CHEBI:46858"/>
        <dbReference type="ChEBI" id="CHEBI:61978"/>
        <dbReference type="EC" id="3.1.3.48"/>
    </reaction>
</comment>
<dbReference type="PROSITE" id="PS50055">
    <property type="entry name" value="TYR_PHOSPHATASE_PTP"/>
    <property type="match status" value="1"/>
</dbReference>
<dbReference type="InterPro" id="IPR000242">
    <property type="entry name" value="PTP_cat"/>
</dbReference>
<reference evidence="6" key="1">
    <citation type="submission" date="2023-10" db="EMBL/GenBank/DDBJ databases">
        <title>Genome assemblies of two species of porcelain crab, Petrolisthes cinctipes and Petrolisthes manimaculis (Anomura: Porcellanidae).</title>
        <authorList>
            <person name="Angst P."/>
        </authorList>
    </citation>
    <scope>NUCLEOTIDE SEQUENCE</scope>
    <source>
        <strain evidence="6">PB745_01</strain>
        <tissue evidence="6">Gill</tissue>
    </source>
</reference>
<accession>A0AAE1FB53</accession>
<comment type="caution">
    <text evidence="6">The sequence shown here is derived from an EMBL/GenBank/DDBJ whole genome shotgun (WGS) entry which is preliminary data.</text>
</comment>
<dbReference type="SMART" id="SM00194">
    <property type="entry name" value="PTPc"/>
    <property type="match status" value="1"/>
</dbReference>
<evidence type="ECO:0000313" key="6">
    <source>
        <dbReference type="EMBL" id="KAK3870446.1"/>
    </source>
</evidence>
<dbReference type="Gene3D" id="2.60.40.10">
    <property type="entry name" value="Immunoglobulins"/>
    <property type="match status" value="1"/>
</dbReference>
<sequence length="662" mass="74520">MARSPLHSLFVVLATPVSLSHPHTPSILPPDLTTDLTTRSYHSILPPPDLTTRSYHHTVTLPTHLLHLPITLLLLLLHSFIFQSHSSSYSILHLPITLLLLLLHSFICQSHSSSYSILHLPITLLLLLLHPSSSNHTPPPTPSFICQSHSSSYSILHLPITLLLHPSSSNHTPPPSTPSFICQSHSSFYSILHLPITLLLLLLHPSSANHTPPPSTPSFICQSHSSYSILHLPITFFIYIIHNISSSGNGMGISKITDLSVEPTSVSELYATWTWNQLPSTDILYRVTWESTTEMGQNITLENSYLITNLAECTLYNVMVNSVAVQGMETNVWTLLKEPHDIQVGEANGQGDRQVTWKWKAASEIDPNDITFVVTWDTQNTTNTQIQIKGEMECVITNAVSEGQVCVLAETDVCTSVDTCTDYTTPNDNNTDDHTLVKLEKVEYINASYILDESSFIATQDPYPNQDDDFWQMLWERNVRVVVRLSPDSVTEAVARYIDDHGDNSWVMGHEELRVQLVDKHNNDMFLKRTLRVVKDTKVRNIEHYHLTNWTVNSSNSCEQVVRLVLAAKEAKQRLGPSTPVLVHCGAGAGRTGTFITVWCMMDSPQPCTPETLEAQVNLIRNSRMSMVQTEEQYVFIYHCVTHYKNNPNKWNNPMELYEQPT</sequence>
<dbReference type="InterPro" id="IPR050348">
    <property type="entry name" value="Protein-Tyr_Phosphatase"/>
</dbReference>
<evidence type="ECO:0000259" key="4">
    <source>
        <dbReference type="PROSITE" id="PS50055"/>
    </source>
</evidence>
<evidence type="ECO:0000256" key="1">
    <source>
        <dbReference type="ARBA" id="ARBA00022912"/>
    </source>
</evidence>
<protein>
    <recommendedName>
        <fullName evidence="8">Protein-tyrosine-phosphatase</fullName>
    </recommendedName>
</protein>
<dbReference type="Gene3D" id="3.90.190.10">
    <property type="entry name" value="Protein tyrosine phosphatase superfamily"/>
    <property type="match status" value="1"/>
</dbReference>
<dbReference type="PANTHER" id="PTHR19134:SF449">
    <property type="entry name" value="TYROSINE-PROTEIN PHOSPHATASE 1"/>
    <property type="match status" value="1"/>
</dbReference>
<dbReference type="Proteomes" id="UP001286313">
    <property type="component" value="Unassembled WGS sequence"/>
</dbReference>
<feature type="signal peptide" evidence="3">
    <location>
        <begin position="1"/>
        <end position="20"/>
    </location>
</feature>
<dbReference type="InterPro" id="IPR003595">
    <property type="entry name" value="Tyr_Pase_cat"/>
</dbReference>
<evidence type="ECO:0008006" key="8">
    <source>
        <dbReference type="Google" id="ProtNLM"/>
    </source>
</evidence>
<dbReference type="EMBL" id="JAWQEG010002669">
    <property type="protein sequence ID" value="KAK3870446.1"/>
    <property type="molecule type" value="Genomic_DNA"/>
</dbReference>
<dbReference type="InterPro" id="IPR000387">
    <property type="entry name" value="Tyr_Pase_dom"/>
</dbReference>
<keyword evidence="1" id="KW-0904">Protein phosphatase</keyword>
<dbReference type="PANTHER" id="PTHR19134">
    <property type="entry name" value="RECEPTOR-TYPE TYROSINE-PROTEIN PHOSPHATASE"/>
    <property type="match status" value="1"/>
</dbReference>
<keyword evidence="7" id="KW-1185">Reference proteome</keyword>
<dbReference type="CDD" id="cd00047">
    <property type="entry name" value="PTPc"/>
    <property type="match status" value="1"/>
</dbReference>
<feature type="domain" description="Tyrosine-protein phosphatase" evidence="4">
    <location>
        <begin position="426"/>
        <end position="644"/>
    </location>
</feature>
<dbReference type="PROSITE" id="PS00383">
    <property type="entry name" value="TYR_PHOSPHATASE_1"/>
    <property type="match status" value="1"/>
</dbReference>
<evidence type="ECO:0000259" key="5">
    <source>
        <dbReference type="PROSITE" id="PS50056"/>
    </source>
</evidence>
<dbReference type="InterPro" id="IPR036116">
    <property type="entry name" value="FN3_sf"/>
</dbReference>
<gene>
    <name evidence="6" type="ORF">Pcinc_024334</name>
</gene>
<dbReference type="GO" id="GO:0048666">
    <property type="term" value="P:neuron development"/>
    <property type="evidence" value="ECO:0007669"/>
    <property type="project" value="UniProtKB-ARBA"/>
</dbReference>
<dbReference type="AlphaFoldDB" id="A0AAE1FB53"/>
<evidence type="ECO:0000256" key="2">
    <source>
        <dbReference type="ARBA" id="ARBA00051722"/>
    </source>
</evidence>
<dbReference type="SMART" id="SM00404">
    <property type="entry name" value="PTPc_motif"/>
    <property type="match status" value="1"/>
</dbReference>
<dbReference type="InterPro" id="IPR013783">
    <property type="entry name" value="Ig-like_fold"/>
</dbReference>
<name>A0AAE1FB53_PETCI</name>
<feature type="chain" id="PRO_5042151329" description="Protein-tyrosine-phosphatase" evidence="3">
    <location>
        <begin position="21"/>
        <end position="662"/>
    </location>
</feature>
<proteinExistence type="predicted"/>
<keyword evidence="1" id="KW-0378">Hydrolase</keyword>
<dbReference type="SUPFAM" id="SSF49265">
    <property type="entry name" value="Fibronectin type III"/>
    <property type="match status" value="1"/>
</dbReference>
<dbReference type="InterPro" id="IPR016130">
    <property type="entry name" value="Tyr_Pase_AS"/>
</dbReference>
<evidence type="ECO:0000313" key="7">
    <source>
        <dbReference type="Proteomes" id="UP001286313"/>
    </source>
</evidence>
<dbReference type="GO" id="GO:0004725">
    <property type="term" value="F:protein tyrosine phosphatase activity"/>
    <property type="evidence" value="ECO:0007669"/>
    <property type="project" value="UniProtKB-EC"/>
</dbReference>
<dbReference type="SUPFAM" id="SSF52799">
    <property type="entry name" value="(Phosphotyrosine protein) phosphatases II"/>
    <property type="match status" value="1"/>
</dbReference>
<dbReference type="Pfam" id="PF00102">
    <property type="entry name" value="Y_phosphatase"/>
    <property type="match status" value="1"/>
</dbReference>
<organism evidence="6 7">
    <name type="scientific">Petrolisthes cinctipes</name>
    <name type="common">Flat porcelain crab</name>
    <dbReference type="NCBI Taxonomy" id="88211"/>
    <lineage>
        <taxon>Eukaryota</taxon>
        <taxon>Metazoa</taxon>
        <taxon>Ecdysozoa</taxon>
        <taxon>Arthropoda</taxon>
        <taxon>Crustacea</taxon>
        <taxon>Multicrustacea</taxon>
        <taxon>Malacostraca</taxon>
        <taxon>Eumalacostraca</taxon>
        <taxon>Eucarida</taxon>
        <taxon>Decapoda</taxon>
        <taxon>Pleocyemata</taxon>
        <taxon>Anomura</taxon>
        <taxon>Galatheoidea</taxon>
        <taxon>Porcellanidae</taxon>
        <taxon>Petrolisthes</taxon>
    </lineage>
</organism>
<feature type="domain" description="Tyrosine specific protein phosphatases" evidence="5">
    <location>
        <begin position="559"/>
        <end position="635"/>
    </location>
</feature>
<evidence type="ECO:0000256" key="3">
    <source>
        <dbReference type="SAM" id="SignalP"/>
    </source>
</evidence>
<keyword evidence="3" id="KW-0732">Signal</keyword>
<dbReference type="PROSITE" id="PS50056">
    <property type="entry name" value="TYR_PHOSPHATASE_2"/>
    <property type="match status" value="1"/>
</dbReference>